<accession>S0EYQ5</accession>
<reference evidence="2" key="1">
    <citation type="submission" date="2013-03" db="EMBL/GenBank/DDBJ databases">
        <title>Genome sequence of Chthonomonas calidirosea, the first sequenced genome from the Armatimonadetes phylum (formally candidate division OP10).</title>
        <authorList>
            <person name="Lee K.C.Y."/>
            <person name="Morgan X.C."/>
            <person name="Dunfield P.F."/>
            <person name="Tamas I."/>
            <person name="Houghton K.M."/>
            <person name="Vyssotski M."/>
            <person name="Ryan J.L.J."/>
            <person name="Lagutin K."/>
            <person name="McDonald I.R."/>
            <person name="Stott M.B."/>
        </authorList>
    </citation>
    <scope>NUCLEOTIDE SEQUENCE [LARGE SCALE GENOMIC DNA]</scope>
    <source>
        <strain evidence="2">DSM 23976 / ICMP 18418 / T49</strain>
    </source>
</reference>
<dbReference type="PATRIC" id="fig|1303518.3.peg.1852"/>
<name>S0EYQ5_CHTCT</name>
<protein>
    <submittedName>
        <fullName evidence="1">Uncharacterized protein</fullName>
    </submittedName>
</protein>
<dbReference type="EMBL" id="HF951689">
    <property type="protein sequence ID" value="CCW35604.1"/>
    <property type="molecule type" value="Genomic_DNA"/>
</dbReference>
<evidence type="ECO:0000313" key="1">
    <source>
        <dbReference type="EMBL" id="CCW35604.1"/>
    </source>
</evidence>
<proteinExistence type="predicted"/>
<sequence>MSHSLFTSTFRLACSQPCCPFCWMQDEDERRYLRSLLHEYTLAPDIHARLSASAGFCLRHAQMLVETEWAMERDGLGTATLYESVLRQLEAVTALALETSSKRPMLRKSEPDETIRRILATLRPQETCLACQHGRQNEQFALKSWVEYLLEEGLEANLAQTYLQAWGVCFPHLLRLLEQRPSLEVARWLLSDFQSKLRQRSERLEAYIHKHDVHHRHELREEERLAWIEAVALTVGDFHKNLRGVL</sequence>
<dbReference type="KEGG" id="ccz:CCALI_01791"/>
<dbReference type="OrthoDB" id="9810814at2"/>
<dbReference type="HOGENOM" id="CLU_098564_0_0_0"/>
<gene>
    <name evidence="1" type="ORF">CCALI_01791</name>
</gene>
<dbReference type="RefSeq" id="WP_016483132.1">
    <property type="nucleotide sequence ID" value="NC_021487.1"/>
</dbReference>
<keyword evidence="2" id="KW-1185">Reference proteome</keyword>
<dbReference type="InParanoid" id="S0EYQ5"/>
<organism evidence="1 2">
    <name type="scientific">Chthonomonas calidirosea (strain DSM 23976 / ICMP 18418 / T49)</name>
    <dbReference type="NCBI Taxonomy" id="1303518"/>
    <lineage>
        <taxon>Bacteria</taxon>
        <taxon>Bacillati</taxon>
        <taxon>Armatimonadota</taxon>
        <taxon>Chthonomonadia</taxon>
        <taxon>Chthonomonadales</taxon>
        <taxon>Chthonomonadaceae</taxon>
        <taxon>Chthonomonas</taxon>
    </lineage>
</organism>
<dbReference type="Proteomes" id="UP000014227">
    <property type="component" value="Chromosome I"/>
</dbReference>
<dbReference type="InterPro" id="IPR045706">
    <property type="entry name" value="DUF6062"/>
</dbReference>
<dbReference type="STRING" id="454171.CP488_02301"/>
<dbReference type="AlphaFoldDB" id="S0EYQ5"/>
<dbReference type="Pfam" id="PF19538">
    <property type="entry name" value="DUF6062"/>
    <property type="match status" value="1"/>
</dbReference>
<evidence type="ECO:0000313" key="2">
    <source>
        <dbReference type="Proteomes" id="UP000014227"/>
    </source>
</evidence>